<feature type="chain" id="PRO_5008276640" evidence="1">
    <location>
        <begin position="21"/>
        <end position="180"/>
    </location>
</feature>
<dbReference type="InterPro" id="IPR034113">
    <property type="entry name" value="SCP_GAPR1-like"/>
</dbReference>
<dbReference type="PANTHER" id="PTHR10334">
    <property type="entry name" value="CYSTEINE-RICH SECRETORY PROTEIN-RELATED"/>
    <property type="match status" value="1"/>
</dbReference>
<proteinExistence type="predicted"/>
<keyword evidence="4" id="KW-1185">Reference proteome</keyword>
<evidence type="ECO:0000259" key="2">
    <source>
        <dbReference type="SMART" id="SM00198"/>
    </source>
</evidence>
<evidence type="ECO:0000256" key="1">
    <source>
        <dbReference type="SAM" id="SignalP"/>
    </source>
</evidence>
<dbReference type="Gene3D" id="3.40.33.10">
    <property type="entry name" value="CAP"/>
    <property type="match status" value="1"/>
</dbReference>
<accession>A0A197K7T7</accession>
<dbReference type="PRINTS" id="PR00837">
    <property type="entry name" value="V5TPXLIKE"/>
</dbReference>
<dbReference type="InterPro" id="IPR001283">
    <property type="entry name" value="CRISP-related"/>
</dbReference>
<evidence type="ECO:0000313" key="3">
    <source>
        <dbReference type="EMBL" id="OAQ32766.1"/>
    </source>
</evidence>
<dbReference type="SMART" id="SM00198">
    <property type="entry name" value="SCP"/>
    <property type="match status" value="1"/>
</dbReference>
<dbReference type="OrthoDB" id="337038at2759"/>
<evidence type="ECO:0000313" key="4">
    <source>
        <dbReference type="Proteomes" id="UP000078512"/>
    </source>
</evidence>
<feature type="domain" description="SCP" evidence="2">
    <location>
        <begin position="35"/>
        <end position="169"/>
    </location>
</feature>
<protein>
    <submittedName>
        <fullName evidence="3">PR-1-like protein</fullName>
    </submittedName>
</protein>
<keyword evidence="1" id="KW-0732">Signal</keyword>
<dbReference type="EMBL" id="KV442023">
    <property type="protein sequence ID" value="OAQ32766.1"/>
    <property type="molecule type" value="Genomic_DNA"/>
</dbReference>
<reference evidence="3 4" key="1">
    <citation type="submission" date="2016-05" db="EMBL/GenBank/DDBJ databases">
        <title>Genome sequencing reveals origins of a unique bacterial endosymbiosis in the earliest lineages of terrestrial Fungi.</title>
        <authorList>
            <consortium name="DOE Joint Genome Institute"/>
            <person name="Uehling J."/>
            <person name="Gryganskyi A."/>
            <person name="Hameed K."/>
            <person name="Tschaplinski T."/>
            <person name="Misztal P."/>
            <person name="Wu S."/>
            <person name="Desiro A."/>
            <person name="Vande Pol N."/>
            <person name="Du Z.-Y."/>
            <person name="Zienkiewicz A."/>
            <person name="Zienkiewicz K."/>
            <person name="Morin E."/>
            <person name="Tisserant E."/>
            <person name="Splivallo R."/>
            <person name="Hainaut M."/>
            <person name="Henrissat B."/>
            <person name="Ohm R."/>
            <person name="Kuo A."/>
            <person name="Yan J."/>
            <person name="Lipzen A."/>
            <person name="Nolan M."/>
            <person name="Labutti K."/>
            <person name="Barry K."/>
            <person name="Goldstein A."/>
            <person name="Labbe J."/>
            <person name="Schadt C."/>
            <person name="Tuskan G."/>
            <person name="Grigoriev I."/>
            <person name="Martin F."/>
            <person name="Vilgalys R."/>
            <person name="Bonito G."/>
        </authorList>
    </citation>
    <scope>NUCLEOTIDE SEQUENCE [LARGE SCALE GENOMIC DNA]</scope>
    <source>
        <strain evidence="3 4">AG-77</strain>
    </source>
</reference>
<organism evidence="3 4">
    <name type="scientific">Linnemannia elongata AG-77</name>
    <dbReference type="NCBI Taxonomy" id="1314771"/>
    <lineage>
        <taxon>Eukaryota</taxon>
        <taxon>Fungi</taxon>
        <taxon>Fungi incertae sedis</taxon>
        <taxon>Mucoromycota</taxon>
        <taxon>Mortierellomycotina</taxon>
        <taxon>Mortierellomycetes</taxon>
        <taxon>Mortierellales</taxon>
        <taxon>Mortierellaceae</taxon>
        <taxon>Linnemannia</taxon>
    </lineage>
</organism>
<dbReference type="InterPro" id="IPR035940">
    <property type="entry name" value="CAP_sf"/>
</dbReference>
<name>A0A197K7T7_9FUNG</name>
<dbReference type="SUPFAM" id="SSF55797">
    <property type="entry name" value="PR-1-like"/>
    <property type="match status" value="1"/>
</dbReference>
<dbReference type="CDD" id="cd05382">
    <property type="entry name" value="CAP_GAPR1-like"/>
    <property type="match status" value="1"/>
</dbReference>
<sequence>MKITTAVIASVVYLTNQVAAAPCSFSQTPMTTTDVYSDSVLSIHNSHRAQYGAKSLTWSPELYTSALQYAKLCKFASSDSRGKYGENFYATTARGADVSQAVNSWMAQAPKYNYNNPVFTPNAGGFTQVVWKSSTQVACAQAECAAGTIYNQKSTITVCRYSPPGNMQGQFSQNVGRRVA</sequence>
<dbReference type="AlphaFoldDB" id="A0A197K7T7"/>
<gene>
    <name evidence="3" type="ORF">K457DRAFT_134881</name>
</gene>
<feature type="signal peptide" evidence="1">
    <location>
        <begin position="1"/>
        <end position="20"/>
    </location>
</feature>
<dbReference type="Pfam" id="PF00188">
    <property type="entry name" value="CAP"/>
    <property type="match status" value="1"/>
</dbReference>
<dbReference type="InterPro" id="IPR014044">
    <property type="entry name" value="CAP_dom"/>
</dbReference>
<dbReference type="Proteomes" id="UP000078512">
    <property type="component" value="Unassembled WGS sequence"/>
</dbReference>
<dbReference type="STRING" id="1314771.A0A197K7T7"/>